<dbReference type="EMBL" id="BK002275">
    <property type="protein sequence ID" value="DAA03118.1"/>
    <property type="molecule type" value="Genomic_DNA"/>
</dbReference>
<evidence type="ECO:0000313" key="2">
    <source>
        <dbReference type="EMBL" id="DAA03118.1"/>
    </source>
</evidence>
<dbReference type="AlphaFoldDB" id="Q6IKU1"/>
<proteinExistence type="predicted"/>
<feature type="compositionally biased region" description="Basic and acidic residues" evidence="1">
    <location>
        <begin position="1"/>
        <end position="11"/>
    </location>
</feature>
<gene>
    <name evidence="2" type="ORF">HDC11474</name>
</gene>
<name>Q6IKU1_DROME</name>
<feature type="compositionally biased region" description="Basic and acidic residues" evidence="1">
    <location>
        <begin position="18"/>
        <end position="30"/>
    </location>
</feature>
<accession>Q6IKU1</accession>
<evidence type="ECO:0000256" key="1">
    <source>
        <dbReference type="SAM" id="MobiDB-lite"/>
    </source>
</evidence>
<feature type="region of interest" description="Disordered" evidence="1">
    <location>
        <begin position="1"/>
        <end position="39"/>
    </location>
</feature>
<organism evidence="2">
    <name type="scientific">Drosophila melanogaster</name>
    <name type="common">Fruit fly</name>
    <dbReference type="NCBI Taxonomy" id="7227"/>
    <lineage>
        <taxon>Eukaryota</taxon>
        <taxon>Metazoa</taxon>
        <taxon>Ecdysozoa</taxon>
        <taxon>Arthropoda</taxon>
        <taxon>Hexapoda</taxon>
        <taxon>Insecta</taxon>
        <taxon>Pterygota</taxon>
        <taxon>Neoptera</taxon>
        <taxon>Endopterygota</taxon>
        <taxon>Diptera</taxon>
        <taxon>Brachycera</taxon>
        <taxon>Muscomorpha</taxon>
        <taxon>Ephydroidea</taxon>
        <taxon>Drosophilidae</taxon>
        <taxon>Drosophila</taxon>
        <taxon>Sophophora</taxon>
    </lineage>
</organism>
<protein>
    <submittedName>
        <fullName evidence="2">HDC11474</fullName>
    </submittedName>
</protein>
<reference evidence="2" key="1">
    <citation type="journal article" date="2003" name="Genome Biol.">
        <title>An integrated gene annotation and transcriptional profiling approach towards the full gene content of the Drosophila genome.</title>
        <authorList>
            <person name="Hild M."/>
            <person name="Beckmann B."/>
            <person name="Haas S.A."/>
            <person name="Koch B."/>
            <person name="Solovyev V."/>
            <person name="Busold C."/>
            <person name="Fellenberg K."/>
            <person name="Boutros M."/>
            <person name="Vingron M."/>
            <person name="Sauer F."/>
            <person name="Hoheisel J.D."/>
            <person name="Paro R."/>
        </authorList>
    </citation>
    <scope>NUCLEOTIDE SEQUENCE</scope>
</reference>
<sequence length="153" mass="17704">MHLRLKNDVRQMPKRRTRTSDPEHVTRDGDGGAGHVAEQPLRDYPMLAQPRLRPVRPMPHNARMARTKCTELIMPGKDNDAIDDDEVAELTMIGMMKPQKLLQMPFLWTHSSMWAKIFVPVISRMTMAMTRPDFGQDLAKVNQWVMQELRALE</sequence>